<keyword evidence="1" id="KW-0732">Signal</keyword>
<evidence type="ECO:0000256" key="1">
    <source>
        <dbReference type="SAM" id="SignalP"/>
    </source>
</evidence>
<organism evidence="3 4">
    <name type="scientific">Colletotrichum musicola</name>
    <dbReference type="NCBI Taxonomy" id="2175873"/>
    <lineage>
        <taxon>Eukaryota</taxon>
        <taxon>Fungi</taxon>
        <taxon>Dikarya</taxon>
        <taxon>Ascomycota</taxon>
        <taxon>Pezizomycotina</taxon>
        <taxon>Sordariomycetes</taxon>
        <taxon>Hypocreomycetidae</taxon>
        <taxon>Glomerellales</taxon>
        <taxon>Glomerellaceae</taxon>
        <taxon>Colletotrichum</taxon>
        <taxon>Colletotrichum orchidearum species complex</taxon>
    </lineage>
</organism>
<protein>
    <submittedName>
        <fullName evidence="3">LysM domain-containing protein</fullName>
    </submittedName>
</protein>
<gene>
    <name evidence="3" type="ORF">CMUS01_03805</name>
</gene>
<evidence type="ECO:0000259" key="2">
    <source>
        <dbReference type="PROSITE" id="PS51782"/>
    </source>
</evidence>
<keyword evidence="4" id="KW-1185">Reference proteome</keyword>
<name>A0A8H6NQN5_9PEZI</name>
<dbReference type="PROSITE" id="PS51782">
    <property type="entry name" value="LYSM"/>
    <property type="match status" value="1"/>
</dbReference>
<dbReference type="Gene3D" id="3.10.350.10">
    <property type="entry name" value="LysM domain"/>
    <property type="match status" value="1"/>
</dbReference>
<feature type="domain" description="LysM" evidence="2">
    <location>
        <begin position="38"/>
        <end position="84"/>
    </location>
</feature>
<sequence>MITLNLVLVSSLLAGPAISRFVDPPTTAPAGFIEDCTSWAVAQASDNCQLLADNNNITLDELLHYNPYLTMSSCLLIPGLSYCIEGSFETDSAFVPPARAVDVNERATTSHNNKQAITPRNSDIEVSQMVAYTNQLFVSETSPDPILISIWNLRIPPLFSSISVAQRKGRPLIPLTCTCYGDSCCAESEDCSDTEELAHLERSLGLGEPAKLALEKAEGVTRAQGAAPLQPRATRDYSWTATAPDGQEYSGIYTSISWPAPRDIPKDDWMWQRVSALDLVDDCTMMWLKQYTYEDIERYLNENPSVGKTPENFVQVEHWVENNFFAKFTHDVINQTLASGKPFTAARSIPPTFFSEFMTVNLLSLQDEKTVPGAKAELMPKKRIMHTLGTKKYNTENFLLLQGDVNNFKEGILKGDSPVAKTKMNKFMDKDARVFLTKLREVFRVISYLNDADALERGERTIERIRWEWYIYQKAYSAFDTSGGSIDVVAAWDVWYKD</sequence>
<dbReference type="EMBL" id="WIGM01000096">
    <property type="protein sequence ID" value="KAF6840772.1"/>
    <property type="molecule type" value="Genomic_DNA"/>
</dbReference>
<evidence type="ECO:0000313" key="4">
    <source>
        <dbReference type="Proteomes" id="UP000639643"/>
    </source>
</evidence>
<evidence type="ECO:0000313" key="3">
    <source>
        <dbReference type="EMBL" id="KAF6840772.1"/>
    </source>
</evidence>
<dbReference type="Proteomes" id="UP000639643">
    <property type="component" value="Unassembled WGS sequence"/>
</dbReference>
<reference evidence="3" key="1">
    <citation type="journal article" date="2020" name="Phytopathology">
        <title>Genome Sequence Resources of Colletotrichum truncatum, C. plurivorum, C. musicola, and C. sojae: Four Species Pathogenic to Soybean (Glycine max).</title>
        <authorList>
            <person name="Rogerio F."/>
            <person name="Boufleur T.R."/>
            <person name="Ciampi-Guillardi M."/>
            <person name="Sukno S.A."/>
            <person name="Thon M.R."/>
            <person name="Massola Junior N.S."/>
            <person name="Baroncelli R."/>
        </authorList>
    </citation>
    <scope>NUCLEOTIDE SEQUENCE</scope>
    <source>
        <strain evidence="3">LFN0074</strain>
    </source>
</reference>
<feature type="signal peptide" evidence="1">
    <location>
        <begin position="1"/>
        <end position="19"/>
    </location>
</feature>
<comment type="caution">
    <text evidence="3">The sequence shown here is derived from an EMBL/GenBank/DDBJ whole genome shotgun (WGS) entry which is preliminary data.</text>
</comment>
<proteinExistence type="predicted"/>
<dbReference type="AlphaFoldDB" id="A0A8H6NQN5"/>
<accession>A0A8H6NQN5</accession>
<dbReference type="OrthoDB" id="2281372at2759"/>
<dbReference type="InterPro" id="IPR036779">
    <property type="entry name" value="LysM_dom_sf"/>
</dbReference>
<dbReference type="InterPro" id="IPR018392">
    <property type="entry name" value="LysM"/>
</dbReference>
<feature type="chain" id="PRO_5034009998" evidence="1">
    <location>
        <begin position="20"/>
        <end position="498"/>
    </location>
</feature>